<evidence type="ECO:0000256" key="10">
    <source>
        <dbReference type="ARBA" id="ARBA00023136"/>
    </source>
</evidence>
<dbReference type="RefSeq" id="WP_109838204.1">
    <property type="nucleotide sequence ID" value="NZ_QGKM01000039.1"/>
</dbReference>
<keyword evidence="7 14" id="KW-0418">Kinase</keyword>
<evidence type="ECO:0000259" key="13">
    <source>
        <dbReference type="PROSITE" id="PS50885"/>
    </source>
</evidence>
<dbReference type="InterPro" id="IPR036890">
    <property type="entry name" value="HATPase_C_sf"/>
</dbReference>
<dbReference type="SMART" id="SM00388">
    <property type="entry name" value="HisKA"/>
    <property type="match status" value="1"/>
</dbReference>
<dbReference type="PRINTS" id="PR00344">
    <property type="entry name" value="BCTRLSENSOR"/>
</dbReference>
<evidence type="ECO:0000313" key="15">
    <source>
        <dbReference type="Proteomes" id="UP000245539"/>
    </source>
</evidence>
<keyword evidence="8 11" id="KW-1133">Transmembrane helix</keyword>
<protein>
    <recommendedName>
        <fullName evidence="3">histidine kinase</fullName>
        <ecNumber evidence="3">2.7.13.3</ecNumber>
    </recommendedName>
</protein>
<reference evidence="14 15" key="1">
    <citation type="submission" date="2018-05" db="EMBL/GenBank/DDBJ databases">
        <title>Leucothrix arctica sp. nov., isolated from Arctic seawater.</title>
        <authorList>
            <person name="Choi A."/>
            <person name="Baek K."/>
        </authorList>
    </citation>
    <scope>NUCLEOTIDE SEQUENCE [LARGE SCALE GENOMIC DNA]</scope>
    <source>
        <strain evidence="14 15">JCM 18388</strain>
    </source>
</reference>
<dbReference type="SUPFAM" id="SSF55874">
    <property type="entry name" value="ATPase domain of HSP90 chaperone/DNA topoisomerase II/histidine kinase"/>
    <property type="match status" value="1"/>
</dbReference>
<keyword evidence="10 11" id="KW-0472">Membrane</keyword>
<dbReference type="Pfam" id="PF02518">
    <property type="entry name" value="HATPase_c"/>
    <property type="match status" value="1"/>
</dbReference>
<dbReference type="InterPro" id="IPR050428">
    <property type="entry name" value="TCS_sensor_his_kinase"/>
</dbReference>
<dbReference type="EMBL" id="QGKM01000039">
    <property type="protein sequence ID" value="PWQ96081.1"/>
    <property type="molecule type" value="Genomic_DNA"/>
</dbReference>
<dbReference type="GO" id="GO:0000155">
    <property type="term" value="F:phosphorelay sensor kinase activity"/>
    <property type="evidence" value="ECO:0007669"/>
    <property type="project" value="InterPro"/>
</dbReference>
<evidence type="ECO:0000256" key="3">
    <source>
        <dbReference type="ARBA" id="ARBA00012438"/>
    </source>
</evidence>
<evidence type="ECO:0000256" key="4">
    <source>
        <dbReference type="ARBA" id="ARBA00022553"/>
    </source>
</evidence>
<dbReference type="InterPro" id="IPR003660">
    <property type="entry name" value="HAMP_dom"/>
</dbReference>
<evidence type="ECO:0000256" key="2">
    <source>
        <dbReference type="ARBA" id="ARBA00004370"/>
    </source>
</evidence>
<dbReference type="PANTHER" id="PTHR45436:SF8">
    <property type="entry name" value="HISTIDINE KINASE"/>
    <property type="match status" value="1"/>
</dbReference>
<feature type="transmembrane region" description="Helical" evidence="11">
    <location>
        <begin position="15"/>
        <end position="34"/>
    </location>
</feature>
<comment type="caution">
    <text evidence="14">The sequence shown here is derived from an EMBL/GenBank/DDBJ whole genome shotgun (WGS) entry which is preliminary data.</text>
</comment>
<feature type="domain" description="HAMP" evidence="13">
    <location>
        <begin position="191"/>
        <end position="244"/>
    </location>
</feature>
<dbReference type="PROSITE" id="PS50885">
    <property type="entry name" value="HAMP"/>
    <property type="match status" value="1"/>
</dbReference>
<evidence type="ECO:0000256" key="7">
    <source>
        <dbReference type="ARBA" id="ARBA00022777"/>
    </source>
</evidence>
<keyword evidence="6 11" id="KW-0812">Transmembrane</keyword>
<evidence type="ECO:0000256" key="11">
    <source>
        <dbReference type="SAM" id="Phobius"/>
    </source>
</evidence>
<dbReference type="CDD" id="cd06225">
    <property type="entry name" value="HAMP"/>
    <property type="match status" value="1"/>
</dbReference>
<evidence type="ECO:0000256" key="5">
    <source>
        <dbReference type="ARBA" id="ARBA00022679"/>
    </source>
</evidence>
<keyword evidence="5" id="KW-0808">Transferase</keyword>
<dbReference type="SUPFAM" id="SSF158472">
    <property type="entry name" value="HAMP domain-like"/>
    <property type="match status" value="1"/>
</dbReference>
<feature type="domain" description="Histidine kinase" evidence="12">
    <location>
        <begin position="252"/>
        <end position="465"/>
    </location>
</feature>
<dbReference type="Gene3D" id="1.10.287.130">
    <property type="match status" value="1"/>
</dbReference>
<dbReference type="Gene3D" id="6.10.340.10">
    <property type="match status" value="1"/>
</dbReference>
<dbReference type="InterPro" id="IPR004358">
    <property type="entry name" value="Sig_transdc_His_kin-like_C"/>
</dbReference>
<dbReference type="Proteomes" id="UP000245539">
    <property type="component" value="Unassembled WGS sequence"/>
</dbReference>
<dbReference type="SUPFAM" id="SSF47384">
    <property type="entry name" value="Homodimeric domain of signal transducing histidine kinase"/>
    <property type="match status" value="1"/>
</dbReference>
<dbReference type="AlphaFoldDB" id="A0A317CD97"/>
<keyword evidence="4" id="KW-0597">Phosphoprotein</keyword>
<dbReference type="GO" id="GO:0005886">
    <property type="term" value="C:plasma membrane"/>
    <property type="evidence" value="ECO:0007669"/>
    <property type="project" value="UniProtKB-ARBA"/>
</dbReference>
<comment type="catalytic activity">
    <reaction evidence="1">
        <text>ATP + protein L-histidine = ADP + protein N-phospho-L-histidine.</text>
        <dbReference type="EC" id="2.7.13.3"/>
    </reaction>
</comment>
<accession>A0A317CD97</accession>
<sequence>MRLRLVNTTAFRLSLIYALLFSLISTGAISFLYWNSAKEIRNQTDYQLRVEANALMDLYDTGKINALTREMNQLNIDGHSKFFLYALQTRDKLDFVEQIQPGVDLQEGGTIYGTVPLSSVVTIPDAPEGSNEQFDQPARVLLTLLPDGYQMLVGTDLVPRQQLLKRMLNVIIALIILVFTLALAGGVLIGYSVLHRINSVRETAGEIIEGDLSQRMQVTQKNDEFDRLSIVLNTMLARIEQLMQSMHQVTDNLAHDLRNPLNRLRNRLEVSLIENLDRKGYQQVQQEAIQDIDDIIRTFNSLLNIAQAESGKHDNDWTSIDLKPFIEELAELYSIVAEESGITFTNDIKESRYILGDHQLLAQTFTNLLDNAMKFTPEGGTIVMTTRFEKQKAIIEIADSGPGIPEDKREEVFERFIRLDSARSTPGNGLGLSLVKAVVERHNGTIEFKDNHPGLRTVLTFNTEQPKNKKATG</sequence>
<dbReference type="PROSITE" id="PS50109">
    <property type="entry name" value="HIS_KIN"/>
    <property type="match status" value="1"/>
</dbReference>
<dbReference type="FunFam" id="3.30.565.10:FF:000006">
    <property type="entry name" value="Sensor histidine kinase WalK"/>
    <property type="match status" value="1"/>
</dbReference>
<dbReference type="PANTHER" id="PTHR45436">
    <property type="entry name" value="SENSOR HISTIDINE KINASE YKOH"/>
    <property type="match status" value="1"/>
</dbReference>
<dbReference type="CDD" id="cd00082">
    <property type="entry name" value="HisKA"/>
    <property type="match status" value="1"/>
</dbReference>
<evidence type="ECO:0000259" key="12">
    <source>
        <dbReference type="PROSITE" id="PS50109"/>
    </source>
</evidence>
<dbReference type="Pfam" id="PF00512">
    <property type="entry name" value="HisKA"/>
    <property type="match status" value="1"/>
</dbReference>
<dbReference type="InterPro" id="IPR005467">
    <property type="entry name" value="His_kinase_dom"/>
</dbReference>
<dbReference type="OrthoDB" id="9804645at2"/>
<dbReference type="SMART" id="SM00304">
    <property type="entry name" value="HAMP"/>
    <property type="match status" value="1"/>
</dbReference>
<dbReference type="SMART" id="SM00387">
    <property type="entry name" value="HATPase_c"/>
    <property type="match status" value="1"/>
</dbReference>
<organism evidence="14 15">
    <name type="scientific">Leucothrix pacifica</name>
    <dbReference type="NCBI Taxonomy" id="1247513"/>
    <lineage>
        <taxon>Bacteria</taxon>
        <taxon>Pseudomonadati</taxon>
        <taxon>Pseudomonadota</taxon>
        <taxon>Gammaproteobacteria</taxon>
        <taxon>Thiotrichales</taxon>
        <taxon>Thiotrichaceae</taxon>
        <taxon>Leucothrix</taxon>
    </lineage>
</organism>
<evidence type="ECO:0000256" key="1">
    <source>
        <dbReference type="ARBA" id="ARBA00000085"/>
    </source>
</evidence>
<keyword evidence="9" id="KW-0902">Two-component regulatory system</keyword>
<evidence type="ECO:0000313" key="14">
    <source>
        <dbReference type="EMBL" id="PWQ96081.1"/>
    </source>
</evidence>
<proteinExistence type="predicted"/>
<evidence type="ECO:0000256" key="9">
    <source>
        <dbReference type="ARBA" id="ARBA00023012"/>
    </source>
</evidence>
<evidence type="ECO:0000256" key="8">
    <source>
        <dbReference type="ARBA" id="ARBA00022989"/>
    </source>
</evidence>
<dbReference type="InterPro" id="IPR003594">
    <property type="entry name" value="HATPase_dom"/>
</dbReference>
<feature type="transmembrane region" description="Helical" evidence="11">
    <location>
        <begin position="170"/>
        <end position="194"/>
    </location>
</feature>
<dbReference type="Pfam" id="PF00672">
    <property type="entry name" value="HAMP"/>
    <property type="match status" value="1"/>
</dbReference>
<keyword evidence="15" id="KW-1185">Reference proteome</keyword>
<name>A0A317CD97_9GAMM</name>
<dbReference type="InterPro" id="IPR036097">
    <property type="entry name" value="HisK_dim/P_sf"/>
</dbReference>
<comment type="subcellular location">
    <subcellularLocation>
        <location evidence="2">Membrane</location>
    </subcellularLocation>
</comment>
<gene>
    <name evidence="14" type="ORF">DKW60_13595</name>
</gene>
<dbReference type="InterPro" id="IPR003661">
    <property type="entry name" value="HisK_dim/P_dom"/>
</dbReference>
<evidence type="ECO:0000256" key="6">
    <source>
        <dbReference type="ARBA" id="ARBA00022692"/>
    </source>
</evidence>
<dbReference type="EC" id="2.7.13.3" evidence="3"/>
<dbReference type="Gene3D" id="3.30.565.10">
    <property type="entry name" value="Histidine kinase-like ATPase, C-terminal domain"/>
    <property type="match status" value="1"/>
</dbReference>